<reference evidence="6 7" key="1">
    <citation type="journal article" date="2019" name="Sci. Rep.">
        <title>Orb-weaving spider Araneus ventricosus genome elucidates the spidroin gene catalogue.</title>
        <authorList>
            <person name="Kono N."/>
            <person name="Nakamura H."/>
            <person name="Ohtoshi R."/>
            <person name="Moran D.A.P."/>
            <person name="Shinohara A."/>
            <person name="Yoshida Y."/>
            <person name="Fujiwara M."/>
            <person name="Mori M."/>
            <person name="Tomita M."/>
            <person name="Arakawa K."/>
        </authorList>
    </citation>
    <scope>NUCLEOTIDE SEQUENCE [LARGE SCALE GENOMIC DNA]</scope>
</reference>
<feature type="domain" description="Protein kinase" evidence="5">
    <location>
        <begin position="33"/>
        <end position="185"/>
    </location>
</feature>
<feature type="binding site" evidence="3">
    <location>
        <position position="62"/>
    </location>
    <ligand>
        <name>ATP</name>
        <dbReference type="ChEBI" id="CHEBI:30616"/>
    </ligand>
</feature>
<dbReference type="PROSITE" id="PS50011">
    <property type="entry name" value="PROTEIN_KINASE_DOM"/>
    <property type="match status" value="1"/>
</dbReference>
<proteinExistence type="inferred from homology"/>
<evidence type="ECO:0000259" key="5">
    <source>
        <dbReference type="PROSITE" id="PS50011"/>
    </source>
</evidence>
<dbReference type="OrthoDB" id="6431554at2759"/>
<evidence type="ECO:0000256" key="4">
    <source>
        <dbReference type="RuleBase" id="RU000304"/>
    </source>
</evidence>
<dbReference type="SUPFAM" id="SSF56112">
    <property type="entry name" value="Protein kinase-like (PK-like)"/>
    <property type="match status" value="1"/>
</dbReference>
<evidence type="ECO:0000256" key="1">
    <source>
        <dbReference type="ARBA" id="ARBA00022741"/>
    </source>
</evidence>
<dbReference type="GO" id="GO:0005524">
    <property type="term" value="F:ATP binding"/>
    <property type="evidence" value="ECO:0007669"/>
    <property type="project" value="UniProtKB-UniRule"/>
</dbReference>
<keyword evidence="2 3" id="KW-0067">ATP-binding</keyword>
<dbReference type="EMBL" id="BGPR01000514">
    <property type="protein sequence ID" value="GBM24277.1"/>
    <property type="molecule type" value="Genomic_DNA"/>
</dbReference>
<evidence type="ECO:0000256" key="3">
    <source>
        <dbReference type="PROSITE-ProRule" id="PRU10141"/>
    </source>
</evidence>
<accession>A0A4Y2E6B2</accession>
<dbReference type="PROSITE" id="PS00108">
    <property type="entry name" value="PROTEIN_KINASE_ST"/>
    <property type="match status" value="1"/>
</dbReference>
<name>A0A4Y2E6B2_ARAVE</name>
<protein>
    <recommendedName>
        <fullName evidence="5">Protein kinase domain-containing protein</fullName>
    </recommendedName>
</protein>
<dbReference type="Proteomes" id="UP000499080">
    <property type="component" value="Unassembled WGS sequence"/>
</dbReference>
<dbReference type="PROSITE" id="PS00107">
    <property type="entry name" value="PROTEIN_KINASE_ATP"/>
    <property type="match status" value="1"/>
</dbReference>
<dbReference type="Pfam" id="PF00069">
    <property type="entry name" value="Pkinase"/>
    <property type="match status" value="1"/>
</dbReference>
<dbReference type="InterPro" id="IPR008271">
    <property type="entry name" value="Ser/Thr_kinase_AS"/>
</dbReference>
<dbReference type="GO" id="GO:0004674">
    <property type="term" value="F:protein serine/threonine kinase activity"/>
    <property type="evidence" value="ECO:0007669"/>
    <property type="project" value="UniProtKB-KW"/>
</dbReference>
<dbReference type="PANTHER" id="PTHR24359">
    <property type="entry name" value="SERINE/THREONINE-PROTEIN KINASE SBK1"/>
    <property type="match status" value="1"/>
</dbReference>
<evidence type="ECO:0000256" key="2">
    <source>
        <dbReference type="ARBA" id="ARBA00022840"/>
    </source>
</evidence>
<keyword evidence="4" id="KW-0418">Kinase</keyword>
<evidence type="ECO:0000313" key="6">
    <source>
        <dbReference type="EMBL" id="GBM24277.1"/>
    </source>
</evidence>
<keyword evidence="7" id="KW-1185">Reference proteome</keyword>
<dbReference type="InterPro" id="IPR000719">
    <property type="entry name" value="Prot_kinase_dom"/>
</dbReference>
<keyword evidence="4" id="KW-0723">Serine/threonine-protein kinase</keyword>
<organism evidence="6 7">
    <name type="scientific">Araneus ventricosus</name>
    <name type="common">Orbweaver spider</name>
    <name type="synonym">Epeira ventricosa</name>
    <dbReference type="NCBI Taxonomy" id="182803"/>
    <lineage>
        <taxon>Eukaryota</taxon>
        <taxon>Metazoa</taxon>
        <taxon>Ecdysozoa</taxon>
        <taxon>Arthropoda</taxon>
        <taxon>Chelicerata</taxon>
        <taxon>Arachnida</taxon>
        <taxon>Araneae</taxon>
        <taxon>Araneomorphae</taxon>
        <taxon>Entelegynae</taxon>
        <taxon>Araneoidea</taxon>
        <taxon>Araneidae</taxon>
        <taxon>Araneus</taxon>
    </lineage>
</organism>
<dbReference type="PANTHER" id="PTHR24359:SF1">
    <property type="entry name" value="INHIBITOR OF NUCLEAR FACTOR KAPPA-B KINASE EPSILON SUBUNIT HOMOLOG 1-RELATED"/>
    <property type="match status" value="1"/>
</dbReference>
<gene>
    <name evidence="6" type="ORF">AVEN_22600_1</name>
</gene>
<dbReference type="AlphaFoldDB" id="A0A4Y2E6B2"/>
<evidence type="ECO:0000313" key="7">
    <source>
        <dbReference type="Proteomes" id="UP000499080"/>
    </source>
</evidence>
<dbReference type="InterPro" id="IPR017441">
    <property type="entry name" value="Protein_kinase_ATP_BS"/>
</dbReference>
<keyword evidence="4" id="KW-0808">Transferase</keyword>
<sequence>MSADATNSDISAIQDADEILVKTTGLLEKDFEFTNPKILGSGSFGSVIRLNHPQRKNGLVVKIPHLEDTCEGEKKIWIRLRHENIVPLLRCPVFRPLNICCFEMRVYPMDLFNAVQQEEYLERPDALEQLKTWLFQVLCGLDFLHTRQLCHMDLKSENVLISKRSTRAMLGDFSFLSQATSRIGR</sequence>
<dbReference type="SMART" id="SM00220">
    <property type="entry name" value="S_TKc"/>
    <property type="match status" value="1"/>
</dbReference>
<comment type="similarity">
    <text evidence="4">Belongs to the protein kinase superfamily.</text>
</comment>
<comment type="caution">
    <text evidence="6">The sequence shown here is derived from an EMBL/GenBank/DDBJ whole genome shotgun (WGS) entry which is preliminary data.</text>
</comment>
<keyword evidence="1 3" id="KW-0547">Nucleotide-binding</keyword>
<dbReference type="Gene3D" id="1.10.510.10">
    <property type="entry name" value="Transferase(Phosphotransferase) domain 1"/>
    <property type="match status" value="1"/>
</dbReference>
<dbReference type="InterPro" id="IPR011009">
    <property type="entry name" value="Kinase-like_dom_sf"/>
</dbReference>